<comment type="caution">
    <text evidence="1">The sequence shown here is derived from an EMBL/GenBank/DDBJ whole genome shotgun (WGS) entry which is preliminary data.</text>
</comment>
<reference evidence="2" key="1">
    <citation type="journal article" date="2022" name="Mol. Ecol. Resour.">
        <title>The genomes of chicory, endive, great burdock and yacon provide insights into Asteraceae palaeo-polyploidization history and plant inulin production.</title>
        <authorList>
            <person name="Fan W."/>
            <person name="Wang S."/>
            <person name="Wang H."/>
            <person name="Wang A."/>
            <person name="Jiang F."/>
            <person name="Liu H."/>
            <person name="Zhao H."/>
            <person name="Xu D."/>
            <person name="Zhang Y."/>
        </authorList>
    </citation>
    <scope>NUCLEOTIDE SEQUENCE [LARGE SCALE GENOMIC DNA]</scope>
    <source>
        <strain evidence="2">cv. Punajuju</strain>
    </source>
</reference>
<accession>A0ACB8ZNF5</accession>
<evidence type="ECO:0000313" key="2">
    <source>
        <dbReference type="Proteomes" id="UP001055811"/>
    </source>
</evidence>
<reference evidence="1 2" key="2">
    <citation type="journal article" date="2022" name="Mol. Ecol. Resour.">
        <title>The genomes of chicory, endive, great burdock and yacon provide insights into Asteraceae paleo-polyploidization history and plant inulin production.</title>
        <authorList>
            <person name="Fan W."/>
            <person name="Wang S."/>
            <person name="Wang H."/>
            <person name="Wang A."/>
            <person name="Jiang F."/>
            <person name="Liu H."/>
            <person name="Zhao H."/>
            <person name="Xu D."/>
            <person name="Zhang Y."/>
        </authorList>
    </citation>
    <scope>NUCLEOTIDE SEQUENCE [LARGE SCALE GENOMIC DNA]</scope>
    <source>
        <strain evidence="2">cv. Punajuju</strain>
        <tissue evidence="1">Leaves</tissue>
    </source>
</reference>
<proteinExistence type="predicted"/>
<name>A0ACB8ZNF5_CICIN</name>
<keyword evidence="2" id="KW-1185">Reference proteome</keyword>
<dbReference type="Proteomes" id="UP001055811">
    <property type="component" value="Linkage Group LG08"/>
</dbReference>
<gene>
    <name evidence="1" type="ORF">L2E82_43325</name>
</gene>
<protein>
    <submittedName>
        <fullName evidence="1">Uncharacterized protein</fullName>
    </submittedName>
</protein>
<dbReference type="EMBL" id="CM042016">
    <property type="protein sequence ID" value="KAI3699200.1"/>
    <property type="molecule type" value="Genomic_DNA"/>
</dbReference>
<evidence type="ECO:0000313" key="1">
    <source>
        <dbReference type="EMBL" id="KAI3699200.1"/>
    </source>
</evidence>
<sequence length="329" mass="36044">MSNNIALKQARKDESQSSGGSGRKTSSLRPPEQTLKCPRCDSTNTKFCYYNNYNLTQPRHFCKTCRRYWTKGGALRNIPIGGGCRKNKKTKSSTSKFTIEDSSSNNGGLKLLDGLSPPVMDFQLGGINFPSRFNQFSSSYGDTSSNLPFMNLDPLGDNFALSTNVTKQGGHHNQSGGATANCQEMGFTYTNLHQNTSLASSIESLSSLNQDLHWKLQQQRLAMLFGGGAGGEHDHQRHQQKETGLQPILFQNLEISKPTAYSMGGASRKVGSSSGDGGVGVMATEWFFGDSYAPANVNPDSTENDQNGDINTWNRIQAWNHMNQYTALP</sequence>
<organism evidence="1 2">
    <name type="scientific">Cichorium intybus</name>
    <name type="common">Chicory</name>
    <dbReference type="NCBI Taxonomy" id="13427"/>
    <lineage>
        <taxon>Eukaryota</taxon>
        <taxon>Viridiplantae</taxon>
        <taxon>Streptophyta</taxon>
        <taxon>Embryophyta</taxon>
        <taxon>Tracheophyta</taxon>
        <taxon>Spermatophyta</taxon>
        <taxon>Magnoliopsida</taxon>
        <taxon>eudicotyledons</taxon>
        <taxon>Gunneridae</taxon>
        <taxon>Pentapetalae</taxon>
        <taxon>asterids</taxon>
        <taxon>campanulids</taxon>
        <taxon>Asterales</taxon>
        <taxon>Asteraceae</taxon>
        <taxon>Cichorioideae</taxon>
        <taxon>Cichorieae</taxon>
        <taxon>Cichoriinae</taxon>
        <taxon>Cichorium</taxon>
    </lineage>
</organism>